<evidence type="ECO:0000256" key="2">
    <source>
        <dbReference type="ARBA" id="ARBA00022980"/>
    </source>
</evidence>
<gene>
    <name evidence="5" type="ORF">P167DRAFT_489583</name>
</gene>
<dbReference type="SUPFAM" id="SSF46946">
    <property type="entry name" value="S13-like H2TH domain"/>
    <property type="match status" value="1"/>
</dbReference>
<dbReference type="PROSITE" id="PS50159">
    <property type="entry name" value="RIBOSOMAL_S13_2"/>
    <property type="match status" value="1"/>
</dbReference>
<dbReference type="STRING" id="1392247.A0A3N4KKQ7"/>
<protein>
    <submittedName>
        <fullName evidence="5">S13-like H2TH domain-containing protein</fullName>
    </submittedName>
</protein>
<dbReference type="Proteomes" id="UP000277580">
    <property type="component" value="Unassembled WGS sequence"/>
</dbReference>
<evidence type="ECO:0000313" key="6">
    <source>
        <dbReference type="Proteomes" id="UP000277580"/>
    </source>
</evidence>
<dbReference type="GO" id="GO:0005739">
    <property type="term" value="C:mitochondrion"/>
    <property type="evidence" value="ECO:0007669"/>
    <property type="project" value="TreeGrafter"/>
</dbReference>
<dbReference type="GO" id="GO:0003723">
    <property type="term" value="F:RNA binding"/>
    <property type="evidence" value="ECO:0007669"/>
    <property type="project" value="InterPro"/>
</dbReference>
<accession>A0A3N4KKQ7</accession>
<dbReference type="FunCoup" id="A0A3N4KKQ7">
    <property type="interactions" value="334"/>
</dbReference>
<sequence>MVFLLGVSITESTMVTKALTSFYGIGPNVCARLCAKHSIHPMAKLASLQTPKLNELQADMAKMTLENDLRKELRDNIGRLRELGTYRGRRHAQGLPVRGQKTKKQVATARRFNTLERRG</sequence>
<keyword evidence="2 4" id="KW-0689">Ribosomal protein</keyword>
<keyword evidence="3 4" id="KW-0687">Ribonucleoprotein</keyword>
<comment type="similarity">
    <text evidence="1 4">Belongs to the universal ribosomal protein uS13 family.</text>
</comment>
<dbReference type="AlphaFoldDB" id="A0A3N4KKQ7"/>
<dbReference type="OrthoDB" id="525520at2759"/>
<dbReference type="EMBL" id="ML119137">
    <property type="protein sequence ID" value="RPB11144.1"/>
    <property type="molecule type" value="Genomic_DNA"/>
</dbReference>
<reference evidence="5 6" key="1">
    <citation type="journal article" date="2018" name="Nat. Ecol. Evol.">
        <title>Pezizomycetes genomes reveal the molecular basis of ectomycorrhizal truffle lifestyle.</title>
        <authorList>
            <person name="Murat C."/>
            <person name="Payen T."/>
            <person name="Noel B."/>
            <person name="Kuo A."/>
            <person name="Morin E."/>
            <person name="Chen J."/>
            <person name="Kohler A."/>
            <person name="Krizsan K."/>
            <person name="Balestrini R."/>
            <person name="Da Silva C."/>
            <person name="Montanini B."/>
            <person name="Hainaut M."/>
            <person name="Levati E."/>
            <person name="Barry K.W."/>
            <person name="Belfiori B."/>
            <person name="Cichocki N."/>
            <person name="Clum A."/>
            <person name="Dockter R.B."/>
            <person name="Fauchery L."/>
            <person name="Guy J."/>
            <person name="Iotti M."/>
            <person name="Le Tacon F."/>
            <person name="Lindquist E.A."/>
            <person name="Lipzen A."/>
            <person name="Malagnac F."/>
            <person name="Mello A."/>
            <person name="Molinier V."/>
            <person name="Miyauchi S."/>
            <person name="Poulain J."/>
            <person name="Riccioni C."/>
            <person name="Rubini A."/>
            <person name="Sitrit Y."/>
            <person name="Splivallo R."/>
            <person name="Traeger S."/>
            <person name="Wang M."/>
            <person name="Zifcakova L."/>
            <person name="Wipf D."/>
            <person name="Zambonelli A."/>
            <person name="Paolocci F."/>
            <person name="Nowrousian M."/>
            <person name="Ottonello S."/>
            <person name="Baldrian P."/>
            <person name="Spatafora J.W."/>
            <person name="Henrissat B."/>
            <person name="Nagy L.G."/>
            <person name="Aury J.M."/>
            <person name="Wincker P."/>
            <person name="Grigoriev I.V."/>
            <person name="Bonfante P."/>
            <person name="Martin F.M."/>
        </authorList>
    </citation>
    <scope>NUCLEOTIDE SEQUENCE [LARGE SCALE GENOMIC DNA]</scope>
    <source>
        <strain evidence="5 6">CCBAS932</strain>
    </source>
</reference>
<evidence type="ECO:0000256" key="1">
    <source>
        <dbReference type="ARBA" id="ARBA00008080"/>
    </source>
</evidence>
<name>A0A3N4KKQ7_9PEZI</name>
<dbReference type="GO" id="GO:0003735">
    <property type="term" value="F:structural constituent of ribosome"/>
    <property type="evidence" value="ECO:0007669"/>
    <property type="project" value="InterPro"/>
</dbReference>
<keyword evidence="6" id="KW-1185">Reference proteome</keyword>
<dbReference type="Gene3D" id="1.10.8.50">
    <property type="match status" value="1"/>
</dbReference>
<dbReference type="PANTHER" id="PTHR10871:SF1">
    <property type="entry name" value="SMALL RIBOSOMAL SUBUNIT PROTEIN US13M"/>
    <property type="match status" value="1"/>
</dbReference>
<dbReference type="GO" id="GO:0015935">
    <property type="term" value="C:small ribosomal subunit"/>
    <property type="evidence" value="ECO:0007669"/>
    <property type="project" value="TreeGrafter"/>
</dbReference>
<evidence type="ECO:0000256" key="3">
    <source>
        <dbReference type="ARBA" id="ARBA00023274"/>
    </source>
</evidence>
<dbReference type="PANTHER" id="PTHR10871">
    <property type="entry name" value="30S RIBOSOMAL PROTEIN S13/40S RIBOSOMAL PROTEIN S18"/>
    <property type="match status" value="1"/>
</dbReference>
<dbReference type="GO" id="GO:0006412">
    <property type="term" value="P:translation"/>
    <property type="evidence" value="ECO:0007669"/>
    <property type="project" value="InterPro"/>
</dbReference>
<evidence type="ECO:0000313" key="5">
    <source>
        <dbReference type="EMBL" id="RPB11144.1"/>
    </source>
</evidence>
<proteinExistence type="inferred from homology"/>
<dbReference type="InterPro" id="IPR018269">
    <property type="entry name" value="Ribosomal_uS13_CS"/>
</dbReference>
<dbReference type="PROSITE" id="PS00646">
    <property type="entry name" value="RIBOSOMAL_S13_1"/>
    <property type="match status" value="1"/>
</dbReference>
<evidence type="ECO:0000256" key="4">
    <source>
        <dbReference type="RuleBase" id="RU003830"/>
    </source>
</evidence>
<dbReference type="InterPro" id="IPR010979">
    <property type="entry name" value="Ribosomal_uS13-like_H2TH"/>
</dbReference>
<dbReference type="Pfam" id="PF00416">
    <property type="entry name" value="Ribosomal_S13"/>
    <property type="match status" value="1"/>
</dbReference>
<dbReference type="InParanoid" id="A0A3N4KKQ7"/>
<dbReference type="InterPro" id="IPR001892">
    <property type="entry name" value="Ribosomal_uS13"/>
</dbReference>
<dbReference type="Gene3D" id="4.10.910.10">
    <property type="entry name" value="30s ribosomal protein s13, domain 2"/>
    <property type="match status" value="1"/>
</dbReference>
<dbReference type="PIRSF" id="PIRSF002134">
    <property type="entry name" value="Ribosomal_S13"/>
    <property type="match status" value="1"/>
</dbReference>
<dbReference type="InterPro" id="IPR027437">
    <property type="entry name" value="Rbsml_uS13_C"/>
</dbReference>
<organism evidence="5 6">
    <name type="scientific">Morchella conica CCBAS932</name>
    <dbReference type="NCBI Taxonomy" id="1392247"/>
    <lineage>
        <taxon>Eukaryota</taxon>
        <taxon>Fungi</taxon>
        <taxon>Dikarya</taxon>
        <taxon>Ascomycota</taxon>
        <taxon>Pezizomycotina</taxon>
        <taxon>Pezizomycetes</taxon>
        <taxon>Pezizales</taxon>
        <taxon>Morchellaceae</taxon>
        <taxon>Morchella</taxon>
    </lineage>
</organism>